<dbReference type="InterPro" id="IPR036188">
    <property type="entry name" value="FAD/NAD-bd_sf"/>
</dbReference>
<sequence>MKIAIIGSGISGLTCAYKLSSKHDVTLFEANDYLGGHTHTHDIELDGEKHRVDTGFIVFNKKTYPNFLKLLEELDVAYKPTSMSFSVSCDKTGLEYNGTSFNTLFAQRLNFLRPKFYSMLKGIIDFNKKAKDFLSNDNGDISLQAFFESRKVKDSVIEYYIVPMMAAVWSTDPRDVWQFPAKFVLRFFENHGFLEVDDRPQWYVIDGGSNSYIDKMLPHFKDSVRLNTPVQKVIRHDDHIVVETKNGSEKFDHVIFATHSDVSLKILDAPTQKESEVLSSIPYIANPTYLHLDRSFLPKKKLAWAAWNYQLPIERKVGATVTYNMNILQELKSKNLFNVTLNPYRKIDEKKILKKMDYMHPLFSLEGMKAQESWKDISGKNRTHYCGAYWRNGFHEDGVFSALRVVEELEKI</sequence>
<evidence type="ECO:0000313" key="2">
    <source>
        <dbReference type="EMBL" id="RZF21563.1"/>
    </source>
</evidence>
<dbReference type="Gene3D" id="3.50.50.60">
    <property type="entry name" value="FAD/NAD(P)-binding domain"/>
    <property type="match status" value="1"/>
</dbReference>
<evidence type="ECO:0000313" key="3">
    <source>
        <dbReference type="Proteomes" id="UP000443582"/>
    </source>
</evidence>
<proteinExistence type="predicted"/>
<dbReference type="Gene3D" id="1.10.405.20">
    <property type="match status" value="1"/>
</dbReference>
<organism evidence="2 3">
    <name type="scientific">Halobacteriovorax vibrionivorans</name>
    <dbReference type="NCBI Taxonomy" id="2152716"/>
    <lineage>
        <taxon>Bacteria</taxon>
        <taxon>Pseudomonadati</taxon>
        <taxon>Bdellovibrionota</taxon>
        <taxon>Bacteriovoracia</taxon>
        <taxon>Bacteriovoracales</taxon>
        <taxon>Halobacteriovoraceae</taxon>
        <taxon>Halobacteriovorax</taxon>
    </lineage>
</organism>
<dbReference type="InterPro" id="IPR002937">
    <property type="entry name" value="Amino_oxidase"/>
</dbReference>
<dbReference type="SUPFAM" id="SSF51905">
    <property type="entry name" value="FAD/NAD(P)-binding domain"/>
    <property type="match status" value="1"/>
</dbReference>
<dbReference type="Proteomes" id="UP000443582">
    <property type="component" value="Unassembled WGS sequence"/>
</dbReference>
<dbReference type="RefSeq" id="WP_115361072.1">
    <property type="nucleotide sequence ID" value="NZ_QDKL01000002.1"/>
</dbReference>
<protein>
    <submittedName>
        <fullName evidence="2">FAD-dependent oxidoreductase</fullName>
    </submittedName>
</protein>
<reference evidence="3" key="1">
    <citation type="journal article" date="2019" name="Int. J. Syst. Evol. Microbiol.">
        <title>Halobacteriovorax valvorus sp. nov., a novel prokaryotic predator isolated from coastal seawater of China.</title>
        <authorList>
            <person name="Chen M.-X."/>
        </authorList>
    </citation>
    <scope>NUCLEOTIDE SEQUENCE [LARGE SCALE GENOMIC DNA]</scope>
    <source>
        <strain evidence="3">BL9</strain>
    </source>
</reference>
<comment type="caution">
    <text evidence="2">The sequence shown here is derived from an EMBL/GenBank/DDBJ whole genome shotgun (WGS) entry which is preliminary data.</text>
</comment>
<name>A0ABY0IF48_9BACT</name>
<dbReference type="Pfam" id="PF01593">
    <property type="entry name" value="Amino_oxidase"/>
    <property type="match status" value="1"/>
</dbReference>
<keyword evidence="3" id="KW-1185">Reference proteome</keyword>
<accession>A0ABY0IF48</accession>
<dbReference type="EMBL" id="QDKL01000002">
    <property type="protein sequence ID" value="RZF21563.1"/>
    <property type="molecule type" value="Genomic_DNA"/>
</dbReference>
<dbReference type="PANTHER" id="PTHR42923:SF17">
    <property type="entry name" value="AMINE OXIDASE DOMAIN-CONTAINING PROTEIN"/>
    <property type="match status" value="1"/>
</dbReference>
<gene>
    <name evidence="2" type="ORF">DAY19_07700</name>
</gene>
<dbReference type="Gene3D" id="3.30.70.1990">
    <property type="match status" value="1"/>
</dbReference>
<dbReference type="InterPro" id="IPR050464">
    <property type="entry name" value="Zeta_carotene_desat/Oxidored"/>
</dbReference>
<evidence type="ECO:0000259" key="1">
    <source>
        <dbReference type="Pfam" id="PF01593"/>
    </source>
</evidence>
<feature type="domain" description="Amine oxidase" evidence="1">
    <location>
        <begin position="10"/>
        <end position="283"/>
    </location>
</feature>
<dbReference type="PANTHER" id="PTHR42923">
    <property type="entry name" value="PROTOPORPHYRINOGEN OXIDASE"/>
    <property type="match status" value="1"/>
</dbReference>